<sequence length="113" mass="12795">MASDFAMAEMQGGFSGLKQRMGPGLTLISKWSEIESWKQLKELANSAQHRAIERKTTQSKSVRGVLGLDLEKVKAIQNKIDEFTNHLSDLLRVERDAELEFSQFTQEELNAIL</sequence>
<gene>
    <name evidence="1" type="ORF">FPE_LOCUS25018</name>
</gene>
<protein>
    <submittedName>
        <fullName evidence="1">Uncharacterized protein</fullName>
    </submittedName>
</protein>
<dbReference type="EMBL" id="OU503050">
    <property type="protein sequence ID" value="CAI9777588.1"/>
    <property type="molecule type" value="Genomic_DNA"/>
</dbReference>
<proteinExistence type="predicted"/>
<name>A0AAD1ZY08_9LAMI</name>
<evidence type="ECO:0000313" key="2">
    <source>
        <dbReference type="Proteomes" id="UP000834106"/>
    </source>
</evidence>
<evidence type="ECO:0000313" key="1">
    <source>
        <dbReference type="EMBL" id="CAI9777588.1"/>
    </source>
</evidence>
<accession>A0AAD1ZY08</accession>
<dbReference type="AlphaFoldDB" id="A0AAD1ZY08"/>
<dbReference type="Proteomes" id="UP000834106">
    <property type="component" value="Chromosome 15"/>
</dbReference>
<keyword evidence="2" id="KW-1185">Reference proteome</keyword>
<reference evidence="1" key="1">
    <citation type="submission" date="2023-05" db="EMBL/GenBank/DDBJ databases">
        <authorList>
            <person name="Huff M."/>
        </authorList>
    </citation>
    <scope>NUCLEOTIDE SEQUENCE</scope>
</reference>
<organism evidence="1 2">
    <name type="scientific">Fraxinus pennsylvanica</name>
    <dbReference type="NCBI Taxonomy" id="56036"/>
    <lineage>
        <taxon>Eukaryota</taxon>
        <taxon>Viridiplantae</taxon>
        <taxon>Streptophyta</taxon>
        <taxon>Embryophyta</taxon>
        <taxon>Tracheophyta</taxon>
        <taxon>Spermatophyta</taxon>
        <taxon>Magnoliopsida</taxon>
        <taxon>eudicotyledons</taxon>
        <taxon>Gunneridae</taxon>
        <taxon>Pentapetalae</taxon>
        <taxon>asterids</taxon>
        <taxon>lamiids</taxon>
        <taxon>Lamiales</taxon>
        <taxon>Oleaceae</taxon>
        <taxon>Oleeae</taxon>
        <taxon>Fraxinus</taxon>
    </lineage>
</organism>